<sequence>MSLVSVAVWAEVGAMHSEPVLSSEPPRQYRVRIPGSASTSSCMNSTCSRKSLLFGRLMMARVPDGIDSPVRESTQVASLGSTTMAPNAPNECEPMNRTFPLASVGRVCCEVKSAPSLNWYSPSAWACSL</sequence>
<accession>A0A317D5S0</accession>
<dbReference type="Proteomes" id="UP000246050">
    <property type="component" value="Unassembled WGS sequence"/>
</dbReference>
<dbReference type="AlphaFoldDB" id="A0A317D5S0"/>
<evidence type="ECO:0000313" key="1">
    <source>
        <dbReference type="EMBL" id="PWR07925.1"/>
    </source>
</evidence>
<proteinExistence type="predicted"/>
<evidence type="ECO:0000313" key="2">
    <source>
        <dbReference type="Proteomes" id="UP000246050"/>
    </source>
</evidence>
<organism evidence="1 2">
    <name type="scientific">Micromonospora sicca</name>
    <dbReference type="NCBI Taxonomy" id="2202420"/>
    <lineage>
        <taxon>Bacteria</taxon>
        <taxon>Bacillati</taxon>
        <taxon>Actinomycetota</taxon>
        <taxon>Actinomycetes</taxon>
        <taxon>Micromonosporales</taxon>
        <taxon>Micromonosporaceae</taxon>
        <taxon>Micromonospora</taxon>
    </lineage>
</organism>
<name>A0A317D5S0_9ACTN</name>
<dbReference type="EMBL" id="QGKS01000452">
    <property type="protein sequence ID" value="PWR07925.1"/>
    <property type="molecule type" value="Genomic_DNA"/>
</dbReference>
<comment type="caution">
    <text evidence="1">The sequence shown here is derived from an EMBL/GenBank/DDBJ whole genome shotgun (WGS) entry which is preliminary data.</text>
</comment>
<gene>
    <name evidence="1" type="ORF">DKT69_33740</name>
</gene>
<protein>
    <submittedName>
        <fullName evidence="1">Uncharacterized protein</fullName>
    </submittedName>
</protein>
<reference evidence="1 2" key="1">
    <citation type="submission" date="2018-05" db="EMBL/GenBank/DDBJ databases">
        <title>Micromonosporas from Atacama Desert.</title>
        <authorList>
            <person name="Carro L."/>
            <person name="Golinska P."/>
            <person name="Klenk H.-P."/>
            <person name="Goodfellow M."/>
        </authorList>
    </citation>
    <scope>NUCLEOTIDE SEQUENCE [LARGE SCALE GENOMIC DNA]</scope>
    <source>
        <strain evidence="1 2">4G51</strain>
    </source>
</reference>